<proteinExistence type="predicted"/>
<keyword evidence="2" id="KW-1185">Reference proteome</keyword>
<gene>
    <name evidence="1" type="ORF">JCM19294_845</name>
</gene>
<name>A0A090Q7M3_9FLAO</name>
<dbReference type="AlphaFoldDB" id="A0A090Q7M3"/>
<sequence>MSLSTGVNNPDEYYKVDEELIAETRNEILESFNVKIK</sequence>
<dbReference type="Proteomes" id="UP000029221">
    <property type="component" value="Unassembled WGS sequence"/>
</dbReference>
<organism evidence="1 2">
    <name type="scientific">Nonlabens tegetincola</name>
    <dbReference type="NCBI Taxonomy" id="323273"/>
    <lineage>
        <taxon>Bacteria</taxon>
        <taxon>Pseudomonadati</taxon>
        <taxon>Bacteroidota</taxon>
        <taxon>Flavobacteriia</taxon>
        <taxon>Flavobacteriales</taxon>
        <taxon>Flavobacteriaceae</taxon>
        <taxon>Nonlabens</taxon>
    </lineage>
</organism>
<protein>
    <submittedName>
        <fullName evidence="1">Uncharacterized protein</fullName>
    </submittedName>
</protein>
<dbReference type="EMBL" id="BBML01000009">
    <property type="protein sequence ID" value="GAK98212.1"/>
    <property type="molecule type" value="Genomic_DNA"/>
</dbReference>
<evidence type="ECO:0000313" key="1">
    <source>
        <dbReference type="EMBL" id="GAK98212.1"/>
    </source>
</evidence>
<comment type="caution">
    <text evidence="1">The sequence shown here is derived from an EMBL/GenBank/DDBJ whole genome shotgun (WGS) entry which is preliminary data.</text>
</comment>
<reference evidence="1" key="1">
    <citation type="journal article" date="2014" name="Genome Announc.">
        <title>Draft Genome Sequences of Marine Flavobacterium Nonlabens Strains NR17, NR24, NR27, NR32, NR33, and Ara13.</title>
        <authorList>
            <person name="Nakanishi M."/>
            <person name="Meirelles P."/>
            <person name="Suzuki R."/>
            <person name="Takatani N."/>
            <person name="Mino S."/>
            <person name="Suda W."/>
            <person name="Oshima K."/>
            <person name="Hattori M."/>
            <person name="Ohkuma M."/>
            <person name="Hosokawa M."/>
            <person name="Miyashita K."/>
            <person name="Thompson F.L."/>
            <person name="Niwa A."/>
            <person name="Sawabe T."/>
            <person name="Sawabe T."/>
        </authorList>
    </citation>
    <scope>NUCLEOTIDE SEQUENCE [LARGE SCALE GENOMIC DNA]</scope>
    <source>
        <strain evidence="1">JCM 19294</strain>
    </source>
</reference>
<evidence type="ECO:0000313" key="2">
    <source>
        <dbReference type="Proteomes" id="UP000029221"/>
    </source>
</evidence>
<accession>A0A090Q7M3</accession>